<name>A0ABV2YNW0_9ACTN</name>
<dbReference type="Pfam" id="PF06267">
    <property type="entry name" value="DUF1028"/>
    <property type="match status" value="1"/>
</dbReference>
<dbReference type="EMBL" id="JBEZUR010000057">
    <property type="protein sequence ID" value="MEU3557420.1"/>
    <property type="molecule type" value="Genomic_DNA"/>
</dbReference>
<gene>
    <name evidence="2" type="ORF">AB0E65_24875</name>
</gene>
<reference evidence="2 3" key="1">
    <citation type="submission" date="2024-06" db="EMBL/GenBank/DDBJ databases">
        <title>The Natural Products Discovery Center: Release of the First 8490 Sequenced Strains for Exploring Actinobacteria Biosynthetic Diversity.</title>
        <authorList>
            <person name="Kalkreuter E."/>
            <person name="Kautsar S.A."/>
            <person name="Yang D."/>
            <person name="Bader C.D."/>
            <person name="Teijaro C.N."/>
            <person name="Fluegel L."/>
            <person name="Davis C.M."/>
            <person name="Simpson J.R."/>
            <person name="Lauterbach L."/>
            <person name="Steele A.D."/>
            <person name="Gui C."/>
            <person name="Meng S."/>
            <person name="Li G."/>
            <person name="Viehrig K."/>
            <person name="Ye F."/>
            <person name="Su P."/>
            <person name="Kiefer A.F."/>
            <person name="Nichols A."/>
            <person name="Cepeda A.J."/>
            <person name="Yan W."/>
            <person name="Fan B."/>
            <person name="Jiang Y."/>
            <person name="Adhikari A."/>
            <person name="Zheng C.-J."/>
            <person name="Schuster L."/>
            <person name="Cowan T.M."/>
            <person name="Smanski M.J."/>
            <person name="Chevrette M.G."/>
            <person name="De Carvalho L.P.S."/>
            <person name="Shen B."/>
        </authorList>
    </citation>
    <scope>NUCLEOTIDE SEQUENCE [LARGE SCALE GENOMIC DNA]</scope>
    <source>
        <strain evidence="2 3">NPDC038104</strain>
    </source>
</reference>
<dbReference type="InterPro" id="IPR010430">
    <property type="entry name" value="DUF1028"/>
</dbReference>
<keyword evidence="3" id="KW-1185">Reference proteome</keyword>
<accession>A0ABV2YNW0</accession>
<evidence type="ECO:0000313" key="2">
    <source>
        <dbReference type="EMBL" id="MEU3557420.1"/>
    </source>
</evidence>
<dbReference type="Proteomes" id="UP001550850">
    <property type="component" value="Unassembled WGS sequence"/>
</dbReference>
<dbReference type="SUPFAM" id="SSF56235">
    <property type="entry name" value="N-terminal nucleophile aminohydrolases (Ntn hydrolases)"/>
    <property type="match status" value="1"/>
</dbReference>
<protein>
    <submittedName>
        <fullName evidence="2">DUF1028 domain-containing protein</fullName>
    </submittedName>
</protein>
<evidence type="ECO:0000259" key="1">
    <source>
        <dbReference type="Pfam" id="PF08823"/>
    </source>
</evidence>
<feature type="domain" description="Putative peptidoglycan binding" evidence="1">
    <location>
        <begin position="208"/>
        <end position="270"/>
    </location>
</feature>
<dbReference type="InterPro" id="IPR029055">
    <property type="entry name" value="Ntn_hydrolases_N"/>
</dbReference>
<dbReference type="Gene3D" id="3.60.20.10">
    <property type="entry name" value="Glutamine Phosphoribosylpyrophosphate, subunit 1, domain 1"/>
    <property type="match status" value="1"/>
</dbReference>
<dbReference type="RefSeq" id="WP_108955592.1">
    <property type="nucleotide sequence ID" value="NZ_BEVZ01000006.1"/>
</dbReference>
<sequence length="281" mass="28903">MTFSIVARSADGTCFGVAVASKFLAVGAAVPAARAGAGAVATQALANLAYRPDGLGLLAEGRTAGETLEALLAADERREDRQAGVVDRDGGSVTWTGRACMTWAGGVSGPNYAIQGNILTGPEVVRAMEEAWLASDEELPLARRLHAALLAGDRAGGDSRGRQSAALLVVSPGGGYGGGSDVLVDLRVDDHADPSAELGRLLELHDLYFGRPDPRTLLPLAGELAEEVAGRLAALGHRGVELDVALSEWAGIANLEERLVDGAIDPLVLEQLRAAGGDARA</sequence>
<dbReference type="Pfam" id="PF08823">
    <property type="entry name" value="PG_binding_2"/>
    <property type="match status" value="1"/>
</dbReference>
<organism evidence="2 3">
    <name type="scientific">Streptomyces fragilis</name>
    <dbReference type="NCBI Taxonomy" id="67301"/>
    <lineage>
        <taxon>Bacteria</taxon>
        <taxon>Bacillati</taxon>
        <taxon>Actinomycetota</taxon>
        <taxon>Actinomycetes</taxon>
        <taxon>Kitasatosporales</taxon>
        <taxon>Streptomycetaceae</taxon>
        <taxon>Streptomyces</taxon>
    </lineage>
</organism>
<dbReference type="PANTHER" id="PTHR39328:SF1">
    <property type="entry name" value="BLL2871 PROTEIN"/>
    <property type="match status" value="1"/>
</dbReference>
<comment type="caution">
    <text evidence="2">The sequence shown here is derived from an EMBL/GenBank/DDBJ whole genome shotgun (WGS) entry which is preliminary data.</text>
</comment>
<evidence type="ECO:0000313" key="3">
    <source>
        <dbReference type="Proteomes" id="UP001550850"/>
    </source>
</evidence>
<proteinExistence type="predicted"/>
<dbReference type="InterPro" id="IPR014927">
    <property type="entry name" value="PG-bd_2"/>
</dbReference>
<dbReference type="PANTHER" id="PTHR39328">
    <property type="entry name" value="BLL2871 PROTEIN"/>
    <property type="match status" value="1"/>
</dbReference>